<keyword evidence="3" id="KW-0997">Cell inner membrane</keyword>
<keyword evidence="12" id="KW-0479">Metal-binding</keyword>
<dbReference type="EMBL" id="QJTF01000001">
    <property type="protein sequence ID" value="PYE90449.1"/>
    <property type="molecule type" value="Genomic_DNA"/>
</dbReference>
<dbReference type="GO" id="GO:0062054">
    <property type="term" value="F:fluoride channel activity"/>
    <property type="evidence" value="ECO:0007669"/>
    <property type="project" value="UniProtKB-UniRule"/>
</dbReference>
<comment type="function">
    <text evidence="12">Fluoride-specific ion channel. Important for reducing fluoride concentration in the cell, thus reducing its toxicity.</text>
</comment>
<keyword evidence="5 12" id="KW-1133">Transmembrane helix</keyword>
<dbReference type="GO" id="GO:0046872">
    <property type="term" value="F:metal ion binding"/>
    <property type="evidence" value="ECO:0007669"/>
    <property type="project" value="UniProtKB-KW"/>
</dbReference>
<feature type="transmembrane region" description="Helical" evidence="12">
    <location>
        <begin position="40"/>
        <end position="64"/>
    </location>
</feature>
<evidence type="ECO:0000256" key="9">
    <source>
        <dbReference type="ARBA" id="ARBA00023303"/>
    </source>
</evidence>
<evidence type="ECO:0000256" key="7">
    <source>
        <dbReference type="ARBA" id="ARBA00023065"/>
    </source>
</evidence>
<evidence type="ECO:0000256" key="4">
    <source>
        <dbReference type="ARBA" id="ARBA00022692"/>
    </source>
</evidence>
<keyword evidence="14" id="KW-1185">Reference proteome</keyword>
<dbReference type="GO" id="GO:0005886">
    <property type="term" value="C:plasma membrane"/>
    <property type="evidence" value="ECO:0007669"/>
    <property type="project" value="UniProtKB-SubCell"/>
</dbReference>
<dbReference type="RefSeq" id="WP_110747585.1">
    <property type="nucleotide sequence ID" value="NZ_QJTF01000001.1"/>
</dbReference>
<keyword evidence="7 12" id="KW-0406">Ion transport</keyword>
<feature type="binding site" evidence="12">
    <location>
        <position position="84"/>
    </location>
    <ligand>
        <name>Na(+)</name>
        <dbReference type="ChEBI" id="CHEBI:29101"/>
        <note>structural</note>
    </ligand>
</feature>
<comment type="subcellular location">
    <subcellularLocation>
        <location evidence="1 12">Cell membrane</location>
        <topology evidence="1 12">Multi-pass membrane protein</topology>
    </subcellularLocation>
</comment>
<gene>
    <name evidence="12" type="primary">fluC</name>
    <name evidence="12" type="synonym">crcB</name>
    <name evidence="13" type="ORF">C7477_101122</name>
</gene>
<dbReference type="Pfam" id="PF02537">
    <property type="entry name" value="CRCB"/>
    <property type="match status" value="1"/>
</dbReference>
<keyword evidence="2 12" id="KW-1003">Cell membrane</keyword>
<evidence type="ECO:0000256" key="8">
    <source>
        <dbReference type="ARBA" id="ARBA00023136"/>
    </source>
</evidence>
<name>A0A318T5T9_9HYPH</name>
<keyword evidence="9 12" id="KW-0407">Ion channel</keyword>
<proteinExistence type="inferred from homology"/>
<feature type="transmembrane region" description="Helical" evidence="12">
    <location>
        <begin position="108"/>
        <end position="130"/>
    </location>
</feature>
<dbReference type="Proteomes" id="UP000247454">
    <property type="component" value="Unassembled WGS sequence"/>
</dbReference>
<accession>A0A318T5T9</accession>
<evidence type="ECO:0000256" key="6">
    <source>
        <dbReference type="ARBA" id="ARBA00023053"/>
    </source>
</evidence>
<comment type="activity regulation">
    <text evidence="12">Na(+) is not transported, but it plays an essential structural role and its presence is essential for fluoride channel function.</text>
</comment>
<keyword evidence="6 12" id="KW-0915">Sodium</keyword>
<evidence type="ECO:0000313" key="13">
    <source>
        <dbReference type="EMBL" id="PYE90449.1"/>
    </source>
</evidence>
<feature type="transmembrane region" description="Helical" evidence="12">
    <location>
        <begin position="9"/>
        <end position="28"/>
    </location>
</feature>
<keyword evidence="12" id="KW-0813">Transport</keyword>
<feature type="binding site" evidence="12">
    <location>
        <position position="87"/>
    </location>
    <ligand>
        <name>Na(+)</name>
        <dbReference type="ChEBI" id="CHEBI:29101"/>
        <note>structural</note>
    </ligand>
</feature>
<evidence type="ECO:0000256" key="3">
    <source>
        <dbReference type="ARBA" id="ARBA00022519"/>
    </source>
</evidence>
<organism evidence="13 14">
    <name type="scientific">Phyllobacterium leguminum</name>
    <dbReference type="NCBI Taxonomy" id="314237"/>
    <lineage>
        <taxon>Bacteria</taxon>
        <taxon>Pseudomonadati</taxon>
        <taxon>Pseudomonadota</taxon>
        <taxon>Alphaproteobacteria</taxon>
        <taxon>Hyphomicrobiales</taxon>
        <taxon>Phyllobacteriaceae</taxon>
        <taxon>Phyllobacterium</taxon>
    </lineage>
</organism>
<comment type="caution">
    <text evidence="13">The sequence shown here is derived from an EMBL/GenBank/DDBJ whole genome shotgun (WGS) entry which is preliminary data.</text>
</comment>
<evidence type="ECO:0000256" key="5">
    <source>
        <dbReference type="ARBA" id="ARBA00022989"/>
    </source>
</evidence>
<evidence type="ECO:0000256" key="1">
    <source>
        <dbReference type="ARBA" id="ARBA00004651"/>
    </source>
</evidence>
<evidence type="ECO:0000313" key="14">
    <source>
        <dbReference type="Proteomes" id="UP000247454"/>
    </source>
</evidence>
<keyword evidence="4 12" id="KW-0812">Transmembrane</keyword>
<evidence type="ECO:0000256" key="11">
    <source>
        <dbReference type="ARBA" id="ARBA00035585"/>
    </source>
</evidence>
<keyword evidence="8 12" id="KW-0472">Membrane</keyword>
<comment type="catalytic activity">
    <reaction evidence="11">
        <text>fluoride(in) = fluoride(out)</text>
        <dbReference type="Rhea" id="RHEA:76159"/>
        <dbReference type="ChEBI" id="CHEBI:17051"/>
    </reaction>
    <physiologicalReaction direction="left-to-right" evidence="11">
        <dbReference type="Rhea" id="RHEA:76160"/>
    </physiologicalReaction>
</comment>
<dbReference type="HAMAP" id="MF_00454">
    <property type="entry name" value="FluC"/>
    <property type="match status" value="1"/>
</dbReference>
<dbReference type="GO" id="GO:0140114">
    <property type="term" value="P:cellular detoxification of fluoride"/>
    <property type="evidence" value="ECO:0007669"/>
    <property type="project" value="UniProtKB-UniRule"/>
</dbReference>
<reference evidence="13 14" key="1">
    <citation type="submission" date="2018-06" db="EMBL/GenBank/DDBJ databases">
        <title>Genomic Encyclopedia of Type Strains, Phase III (KMG-III): the genomes of soil and plant-associated and newly described type strains.</title>
        <authorList>
            <person name="Whitman W."/>
        </authorList>
    </citation>
    <scope>NUCLEOTIDE SEQUENCE [LARGE SCALE GENOMIC DNA]</scope>
    <source>
        <strain evidence="13 14">ORS 1419</strain>
    </source>
</reference>
<dbReference type="AlphaFoldDB" id="A0A318T5T9"/>
<evidence type="ECO:0000256" key="12">
    <source>
        <dbReference type="HAMAP-Rule" id="MF_00454"/>
    </source>
</evidence>
<comment type="similarity">
    <text evidence="10 12">Belongs to the fluoride channel Fluc/FEX (TC 1.A.43) family.</text>
</comment>
<dbReference type="OrthoDB" id="9806299at2"/>
<evidence type="ECO:0000256" key="2">
    <source>
        <dbReference type="ARBA" id="ARBA00022475"/>
    </source>
</evidence>
<evidence type="ECO:0000256" key="10">
    <source>
        <dbReference type="ARBA" id="ARBA00035120"/>
    </source>
</evidence>
<dbReference type="InterPro" id="IPR003691">
    <property type="entry name" value="FluC"/>
</dbReference>
<sequence length="135" mass="14245">MKKRSSKTVVLYLAVGFGAGLGALLRFWCGLAVAGLVESGLWTTAFVNISGSFAIVFFAAIVGPDGRWPVGSVGRQFVMGGVCGGFTTFSAMSLDTLLLILRGEPLRAIFYLLTVVILSLAAGWMGHLLARATQD</sequence>
<protein>
    <recommendedName>
        <fullName evidence="12">Fluoride-specific ion channel FluC</fullName>
    </recommendedName>
</protein>
<feature type="transmembrane region" description="Helical" evidence="12">
    <location>
        <begin position="76"/>
        <end position="102"/>
    </location>
</feature>